<reference evidence="5" key="1">
    <citation type="journal article" date="2014" name="Front. Microbiol.">
        <title>High frequency of phylogenetically diverse reductive dehalogenase-homologous genes in deep subseafloor sedimentary metagenomes.</title>
        <authorList>
            <person name="Kawai M."/>
            <person name="Futagami T."/>
            <person name="Toyoda A."/>
            <person name="Takaki Y."/>
            <person name="Nishi S."/>
            <person name="Hori S."/>
            <person name="Arai W."/>
            <person name="Tsubouchi T."/>
            <person name="Morono Y."/>
            <person name="Uchiyama I."/>
            <person name="Ito T."/>
            <person name="Fujiyama A."/>
            <person name="Inagaki F."/>
            <person name="Takami H."/>
        </authorList>
    </citation>
    <scope>NUCLEOTIDE SEQUENCE</scope>
    <source>
        <strain evidence="5">Expedition CK06-06</strain>
    </source>
</reference>
<comment type="cofactor">
    <cofactor evidence="1">
        <name>pyridoxal 5'-phosphate</name>
        <dbReference type="ChEBI" id="CHEBI:597326"/>
    </cofactor>
</comment>
<evidence type="ECO:0000313" key="5">
    <source>
        <dbReference type="EMBL" id="GAG81371.1"/>
    </source>
</evidence>
<dbReference type="InterPro" id="IPR036052">
    <property type="entry name" value="TrpB-like_PALP_sf"/>
</dbReference>
<dbReference type="Pfam" id="PF00291">
    <property type="entry name" value="PALP"/>
    <property type="match status" value="1"/>
</dbReference>
<name>X1CAK9_9ZZZZ</name>
<evidence type="ECO:0000259" key="4">
    <source>
        <dbReference type="Pfam" id="PF00291"/>
    </source>
</evidence>
<dbReference type="InterPro" id="IPR050214">
    <property type="entry name" value="Cys_Synth/Cystath_Beta-Synth"/>
</dbReference>
<accession>X1CAK9</accession>
<dbReference type="PROSITE" id="PS00901">
    <property type="entry name" value="CYS_SYNTHASE"/>
    <property type="match status" value="1"/>
</dbReference>
<evidence type="ECO:0000256" key="3">
    <source>
        <dbReference type="ARBA" id="ARBA00022898"/>
    </source>
</evidence>
<evidence type="ECO:0000256" key="2">
    <source>
        <dbReference type="ARBA" id="ARBA00007103"/>
    </source>
</evidence>
<feature type="non-terminal residue" evidence="5">
    <location>
        <position position="131"/>
    </location>
</feature>
<comment type="caution">
    <text evidence="5">The sequence shown here is derived from an EMBL/GenBank/DDBJ whole genome shotgun (WGS) entry which is preliminary data.</text>
</comment>
<dbReference type="GO" id="GO:0006535">
    <property type="term" value="P:cysteine biosynthetic process from serine"/>
    <property type="evidence" value="ECO:0007669"/>
    <property type="project" value="InterPro"/>
</dbReference>
<protein>
    <recommendedName>
        <fullName evidence="4">Tryptophan synthase beta chain-like PALP domain-containing protein</fullName>
    </recommendedName>
</protein>
<dbReference type="Gene3D" id="3.40.50.1100">
    <property type="match status" value="2"/>
</dbReference>
<dbReference type="AlphaFoldDB" id="X1CAK9"/>
<sequence length="131" mass="13987">MLIDSVLEAVGRTPLVRLKTMSSGNVFGKAEFLNPGGSVKDRVAKHIIEEAEKEGNLKPGMIIIEATSGNTGIGLSLVGVQKGYRVICVMPENMSVERKKIIEAFGGEIVSTSASESLSGSLKKIEEIIQK</sequence>
<keyword evidence="3" id="KW-0663">Pyridoxal phosphate</keyword>
<dbReference type="EMBL" id="BART01017738">
    <property type="protein sequence ID" value="GAG81371.1"/>
    <property type="molecule type" value="Genomic_DNA"/>
</dbReference>
<dbReference type="PANTHER" id="PTHR10314">
    <property type="entry name" value="CYSTATHIONINE BETA-SYNTHASE"/>
    <property type="match status" value="1"/>
</dbReference>
<gene>
    <name evidence="5" type="ORF">S01H4_33664</name>
</gene>
<dbReference type="InterPro" id="IPR001926">
    <property type="entry name" value="TrpB-like_PALP"/>
</dbReference>
<dbReference type="FunFam" id="3.40.50.1100:FF:000003">
    <property type="entry name" value="Cystathionine beta-synthase"/>
    <property type="match status" value="1"/>
</dbReference>
<dbReference type="InterPro" id="IPR001216">
    <property type="entry name" value="P-phosphate_BS"/>
</dbReference>
<comment type="similarity">
    <text evidence="2">Belongs to the cysteine synthase/cystathionine beta-synthase family.</text>
</comment>
<dbReference type="SUPFAM" id="SSF53686">
    <property type="entry name" value="Tryptophan synthase beta subunit-like PLP-dependent enzymes"/>
    <property type="match status" value="1"/>
</dbReference>
<proteinExistence type="inferred from homology"/>
<feature type="domain" description="Tryptophan synthase beta chain-like PALP" evidence="4">
    <location>
        <begin position="7"/>
        <end position="128"/>
    </location>
</feature>
<organism evidence="5">
    <name type="scientific">marine sediment metagenome</name>
    <dbReference type="NCBI Taxonomy" id="412755"/>
    <lineage>
        <taxon>unclassified sequences</taxon>
        <taxon>metagenomes</taxon>
        <taxon>ecological metagenomes</taxon>
    </lineage>
</organism>
<evidence type="ECO:0000256" key="1">
    <source>
        <dbReference type="ARBA" id="ARBA00001933"/>
    </source>
</evidence>